<name>A0ABY1HGJ1_9GAMM</name>
<proteinExistence type="predicted"/>
<accession>A0ABY1HGJ1</accession>
<sequence>MTSNNTNPITTKKFKFTNANLKSLPANPSNSSSTELKLNDYQRVLCSSSIEAIG</sequence>
<evidence type="ECO:0000313" key="1">
    <source>
        <dbReference type="EMBL" id="SGY91344.1"/>
    </source>
</evidence>
<evidence type="ECO:0000313" key="2">
    <source>
        <dbReference type="Proteomes" id="UP000182660"/>
    </source>
</evidence>
<gene>
    <name evidence="1" type="ORF">MT2528_2136</name>
</gene>
<protein>
    <submittedName>
        <fullName evidence="1">Uncharacterized protein</fullName>
    </submittedName>
</protein>
<dbReference type="RefSeq" id="WP_170860748.1">
    <property type="nucleotide sequence ID" value="NZ_CAWQZC010000127.1"/>
</dbReference>
<reference evidence="1 2" key="1">
    <citation type="submission" date="2016-11" db="EMBL/GenBank/DDBJ databases">
        <authorList>
            <person name="Klemetsen T."/>
        </authorList>
    </citation>
    <scope>NUCLEOTIDE SEQUENCE [LARGE SCALE GENOMIC DNA]</scope>
    <source>
        <strain evidence="1">MT 2528</strain>
    </source>
</reference>
<organism evidence="1 2">
    <name type="scientific">Moritella viscosa</name>
    <dbReference type="NCBI Taxonomy" id="80854"/>
    <lineage>
        <taxon>Bacteria</taxon>
        <taxon>Pseudomonadati</taxon>
        <taxon>Pseudomonadota</taxon>
        <taxon>Gammaproteobacteria</taxon>
        <taxon>Alteromonadales</taxon>
        <taxon>Moritellaceae</taxon>
        <taxon>Moritella</taxon>
    </lineage>
</organism>
<dbReference type="EMBL" id="FPLJ01000052">
    <property type="protein sequence ID" value="SGY91344.1"/>
    <property type="molecule type" value="Genomic_DNA"/>
</dbReference>
<dbReference type="GeneID" id="61298393"/>
<keyword evidence="2" id="KW-1185">Reference proteome</keyword>
<comment type="caution">
    <text evidence="1">The sequence shown here is derived from an EMBL/GenBank/DDBJ whole genome shotgun (WGS) entry which is preliminary data.</text>
</comment>
<dbReference type="Proteomes" id="UP000182660">
    <property type="component" value="Unassembled WGS sequence"/>
</dbReference>